<feature type="compositionally biased region" description="Acidic residues" evidence="1">
    <location>
        <begin position="135"/>
        <end position="145"/>
    </location>
</feature>
<proteinExistence type="predicted"/>
<dbReference type="PANTHER" id="PTHR12356:SF3">
    <property type="entry name" value="NUCLEAR MIGRATION PROTEIN NUDC"/>
    <property type="match status" value="1"/>
</dbReference>
<dbReference type="Pfam" id="PF14050">
    <property type="entry name" value="Nudc_N"/>
    <property type="match status" value="1"/>
</dbReference>
<dbReference type="EMBL" id="AP028920">
    <property type="protein sequence ID" value="BET00858.1"/>
    <property type="molecule type" value="Genomic_DNA"/>
</dbReference>
<keyword evidence="4" id="KW-1185">Reference proteome</keyword>
<dbReference type="SUPFAM" id="SSF49764">
    <property type="entry name" value="HSP20-like chaperones"/>
    <property type="match status" value="1"/>
</dbReference>
<dbReference type="InterPro" id="IPR037898">
    <property type="entry name" value="NudC_fam"/>
</dbReference>
<name>A0ABN7B8Y8_9HEMI</name>
<reference evidence="3 4" key="1">
    <citation type="submission" date="2023-09" db="EMBL/GenBank/DDBJ databases">
        <title>Nesidiocoris tenuis whole genome shotgun sequence.</title>
        <authorList>
            <person name="Shibata T."/>
            <person name="Shimoda M."/>
            <person name="Kobayashi T."/>
            <person name="Uehara T."/>
        </authorList>
    </citation>
    <scope>NUCLEOTIDE SEQUENCE [LARGE SCALE GENOMIC DNA]</scope>
    <source>
        <strain evidence="3 4">Japan</strain>
    </source>
</reference>
<dbReference type="PANTHER" id="PTHR12356">
    <property type="entry name" value="NUCLEAR MOVEMENT PROTEIN NUDC"/>
    <property type="match status" value="1"/>
</dbReference>
<accession>A0ABN7B8Y8</accession>
<sequence length="175" mass="19987">MSSEELRDRLDSLLLAVAQQHEGGITDLLDTIFSFLARKTDFYDGATPEQSKKLLLDTYQKYLPKAAEFKAKKKEENQEIDKKRREREAKAKAEEAAANEPKIQELTNEEAEKLQKQLNEKSEKNDEPPKAENEVNVDGEEEDESEKGKLKPNAGNGCDLPNYKWTQTLQEIEVC</sequence>
<dbReference type="Proteomes" id="UP001307889">
    <property type="component" value="Chromosome 12"/>
</dbReference>
<evidence type="ECO:0000256" key="1">
    <source>
        <dbReference type="SAM" id="MobiDB-lite"/>
    </source>
</evidence>
<evidence type="ECO:0000313" key="4">
    <source>
        <dbReference type="Proteomes" id="UP001307889"/>
    </source>
</evidence>
<protein>
    <submittedName>
        <fullName evidence="3">NudC domain containing</fullName>
    </submittedName>
</protein>
<evidence type="ECO:0000313" key="3">
    <source>
        <dbReference type="EMBL" id="BET00858.1"/>
    </source>
</evidence>
<feature type="domain" description="NudC N-terminal" evidence="2">
    <location>
        <begin position="10"/>
        <end position="51"/>
    </location>
</feature>
<feature type="region of interest" description="Disordered" evidence="1">
    <location>
        <begin position="70"/>
        <end position="162"/>
    </location>
</feature>
<feature type="compositionally biased region" description="Basic and acidic residues" evidence="1">
    <location>
        <begin position="110"/>
        <end position="133"/>
    </location>
</feature>
<dbReference type="InterPro" id="IPR025934">
    <property type="entry name" value="NudC_N_dom"/>
</dbReference>
<evidence type="ECO:0000259" key="2">
    <source>
        <dbReference type="Pfam" id="PF14050"/>
    </source>
</evidence>
<feature type="compositionally biased region" description="Basic and acidic residues" evidence="1">
    <location>
        <begin position="70"/>
        <end position="95"/>
    </location>
</feature>
<dbReference type="Gene3D" id="2.60.40.790">
    <property type="match status" value="1"/>
</dbReference>
<gene>
    <name evidence="3" type="ORF">NTJ_13674</name>
</gene>
<organism evidence="3 4">
    <name type="scientific">Nesidiocoris tenuis</name>
    <dbReference type="NCBI Taxonomy" id="355587"/>
    <lineage>
        <taxon>Eukaryota</taxon>
        <taxon>Metazoa</taxon>
        <taxon>Ecdysozoa</taxon>
        <taxon>Arthropoda</taxon>
        <taxon>Hexapoda</taxon>
        <taxon>Insecta</taxon>
        <taxon>Pterygota</taxon>
        <taxon>Neoptera</taxon>
        <taxon>Paraneoptera</taxon>
        <taxon>Hemiptera</taxon>
        <taxon>Heteroptera</taxon>
        <taxon>Panheteroptera</taxon>
        <taxon>Cimicomorpha</taxon>
        <taxon>Miridae</taxon>
        <taxon>Dicyphina</taxon>
        <taxon>Nesidiocoris</taxon>
    </lineage>
</organism>
<dbReference type="InterPro" id="IPR008978">
    <property type="entry name" value="HSP20-like_chaperone"/>
</dbReference>